<comment type="caution">
    <text evidence="3">The sequence shown here is derived from an EMBL/GenBank/DDBJ whole genome shotgun (WGS) entry which is preliminary data.</text>
</comment>
<dbReference type="InterPro" id="IPR037185">
    <property type="entry name" value="EmrE-like"/>
</dbReference>
<dbReference type="Pfam" id="PF00892">
    <property type="entry name" value="EamA"/>
    <property type="match status" value="2"/>
</dbReference>
<dbReference type="SUPFAM" id="SSF103481">
    <property type="entry name" value="Multidrug resistance efflux transporter EmrE"/>
    <property type="match status" value="2"/>
</dbReference>
<dbReference type="Gene3D" id="1.10.3730.20">
    <property type="match status" value="1"/>
</dbReference>
<dbReference type="OrthoDB" id="9795732at2"/>
<dbReference type="GO" id="GO:0016020">
    <property type="term" value="C:membrane"/>
    <property type="evidence" value="ECO:0007669"/>
    <property type="project" value="InterPro"/>
</dbReference>
<feature type="transmembrane region" description="Helical" evidence="1">
    <location>
        <begin position="240"/>
        <end position="258"/>
    </location>
</feature>
<dbReference type="AlphaFoldDB" id="A0A2S9QHJ1"/>
<feature type="transmembrane region" description="Helical" evidence="1">
    <location>
        <begin position="181"/>
        <end position="199"/>
    </location>
</feature>
<feature type="transmembrane region" description="Helical" evidence="1">
    <location>
        <begin position="95"/>
        <end position="113"/>
    </location>
</feature>
<dbReference type="Proteomes" id="UP000237682">
    <property type="component" value="Unassembled WGS sequence"/>
</dbReference>
<feature type="transmembrane region" description="Helical" evidence="1">
    <location>
        <begin position="264"/>
        <end position="281"/>
    </location>
</feature>
<reference evidence="3 4" key="1">
    <citation type="submission" date="2018-02" db="EMBL/GenBank/DDBJ databases">
        <title>Whole genome sequencing of endophytic bacterium.</title>
        <authorList>
            <person name="Eedara R."/>
            <person name="Podile A.R."/>
        </authorList>
    </citation>
    <scope>NUCLEOTIDE SEQUENCE [LARGE SCALE GENOMIC DNA]</scope>
    <source>
        <strain evidence="3 4">RP1T</strain>
    </source>
</reference>
<evidence type="ECO:0000256" key="1">
    <source>
        <dbReference type="SAM" id="Phobius"/>
    </source>
</evidence>
<feature type="transmembrane region" description="Helical" evidence="1">
    <location>
        <begin position="32"/>
        <end position="54"/>
    </location>
</feature>
<evidence type="ECO:0000313" key="4">
    <source>
        <dbReference type="Proteomes" id="UP000237682"/>
    </source>
</evidence>
<dbReference type="PANTHER" id="PTHR22911">
    <property type="entry name" value="ACYL-MALONYL CONDENSING ENZYME-RELATED"/>
    <property type="match status" value="1"/>
</dbReference>
<organism evidence="3 4">
    <name type="scientific">Labrys okinawensis</name>
    <dbReference type="NCBI Taxonomy" id="346911"/>
    <lineage>
        <taxon>Bacteria</taxon>
        <taxon>Pseudomonadati</taxon>
        <taxon>Pseudomonadota</taxon>
        <taxon>Alphaproteobacteria</taxon>
        <taxon>Hyphomicrobiales</taxon>
        <taxon>Xanthobacteraceae</taxon>
        <taxon>Labrys</taxon>
    </lineage>
</organism>
<evidence type="ECO:0000259" key="2">
    <source>
        <dbReference type="Pfam" id="PF00892"/>
    </source>
</evidence>
<protein>
    <submittedName>
        <fullName evidence="3">EamA family transporter</fullName>
    </submittedName>
</protein>
<feature type="transmembrane region" description="Helical" evidence="1">
    <location>
        <begin position="211"/>
        <end position="228"/>
    </location>
</feature>
<keyword evidence="4" id="KW-1185">Reference proteome</keyword>
<keyword evidence="1" id="KW-0472">Membrane</keyword>
<proteinExistence type="predicted"/>
<feature type="transmembrane region" description="Helical" evidence="1">
    <location>
        <begin position="66"/>
        <end position="83"/>
    </location>
</feature>
<keyword evidence="1" id="KW-1133">Transmembrane helix</keyword>
<feature type="transmembrane region" description="Helical" evidence="1">
    <location>
        <begin position="150"/>
        <end position="169"/>
    </location>
</feature>
<dbReference type="EMBL" id="PUEJ01000002">
    <property type="protein sequence ID" value="PRH88792.1"/>
    <property type="molecule type" value="Genomic_DNA"/>
</dbReference>
<gene>
    <name evidence="3" type="ORF">C5L14_06125</name>
</gene>
<dbReference type="RefSeq" id="WP_105861138.1">
    <property type="nucleotide sequence ID" value="NZ_PUEJ01000002.1"/>
</dbReference>
<sequence>MPAKLLATLIGLIAILLWSVLALTTALTYRIPSFELLGLTFAVATLMGATSWLFRPGATAALRQPWPVWALGVGGLFGYHAVYFEALKRAPPAEASLIAYLWPLLIVLFSAMLPGERLRWYHVAGALLGFAGVLALALAKGVSGFEMANAPGYALALACAFIWSGYSVLSRRFKAVPTDAVVGFCGVTCVLALICHGLFETTVWPDAKEWLAIVGLGLGPVGLAFYAWDRGVKHGDIRLLGVASYATPVLSTLILVAVGIASPSLALALAVLLIVGGALIASRDQLFPPRKPAVEA</sequence>
<keyword evidence="1" id="KW-0812">Transmembrane</keyword>
<dbReference type="PANTHER" id="PTHR22911:SF76">
    <property type="entry name" value="EAMA DOMAIN-CONTAINING PROTEIN"/>
    <property type="match status" value="1"/>
</dbReference>
<feature type="domain" description="EamA" evidence="2">
    <location>
        <begin position="8"/>
        <end position="136"/>
    </location>
</feature>
<dbReference type="InterPro" id="IPR000620">
    <property type="entry name" value="EamA_dom"/>
</dbReference>
<feature type="transmembrane region" description="Helical" evidence="1">
    <location>
        <begin position="120"/>
        <end position="138"/>
    </location>
</feature>
<name>A0A2S9QHJ1_9HYPH</name>
<evidence type="ECO:0000313" key="3">
    <source>
        <dbReference type="EMBL" id="PRH88792.1"/>
    </source>
</evidence>
<feature type="domain" description="EamA" evidence="2">
    <location>
        <begin position="151"/>
        <end position="282"/>
    </location>
</feature>
<accession>A0A2S9QHJ1</accession>